<dbReference type="RefSeq" id="WP_019748325.1">
    <property type="nucleotide sequence ID" value="NZ_BHXB01000001.1"/>
</dbReference>
<dbReference type="EMBL" id="MRBO01000349">
    <property type="protein sequence ID" value="KAB2585296.1"/>
    <property type="molecule type" value="Genomic_DNA"/>
</dbReference>
<keyword evidence="2" id="KW-0378">Hydrolase</keyword>
<dbReference type="InterPro" id="IPR023346">
    <property type="entry name" value="Lysozyme-like_dom_sf"/>
</dbReference>
<feature type="signal peptide" evidence="3">
    <location>
        <begin position="1"/>
        <end position="33"/>
    </location>
</feature>
<sequence length="184" mass="18156">MTSITFKRALGAVATAGAVVAIPLAMSTGTASAAGHDWSGVANCESSGNWAANTGNGFYGGLQFTQSTWNAFGGSGNAANASQSEQIRVAENVLAGQGVGAWPVCGQYLTTGTTAGNYEAAAAPVTAEASVESAPAASTGSGNYVVKAGDTLSKIAAAHGISLENLASQVPNINLIFPGQSLSV</sequence>
<dbReference type="OMA" id="QGLDWHD"/>
<comment type="similarity">
    <text evidence="1">Belongs to the transglycosylase family. Rpf subfamily.</text>
</comment>
<dbReference type="AlphaFoldDB" id="A0A0E4A6Y0"/>
<evidence type="ECO:0000259" key="4">
    <source>
        <dbReference type="PROSITE" id="PS51782"/>
    </source>
</evidence>
<reference evidence="5 7" key="1">
    <citation type="journal article" date="2017" name="Poromechanics V (2013)">
        <title>Genomic Characterization of the Arsenic-Tolerant Actinobacterium, &lt;i&gt;Rhodococcus erythropolis&lt;/i&gt; S43.</title>
        <authorList>
            <person name="Retamal-Morales G."/>
            <person name="Mehnert M."/>
            <person name="Schwabe R."/>
            <person name="Tischler D."/>
            <person name="Schloemann M."/>
            <person name="Levican G.J."/>
        </authorList>
    </citation>
    <scope>NUCLEOTIDE SEQUENCE [LARGE SCALE GENOMIC DNA]</scope>
    <source>
        <strain evidence="5 7">S43</strain>
    </source>
</reference>
<dbReference type="Pfam" id="PF01476">
    <property type="entry name" value="LysM"/>
    <property type="match status" value="1"/>
</dbReference>
<dbReference type="GO" id="GO:0016787">
    <property type="term" value="F:hydrolase activity"/>
    <property type="evidence" value="ECO:0007669"/>
    <property type="project" value="UniProtKB-KW"/>
</dbReference>
<dbReference type="Proteomes" id="UP000325576">
    <property type="component" value="Unassembled WGS sequence"/>
</dbReference>
<gene>
    <name evidence="5" type="ORF">BS297_11135</name>
    <name evidence="6" type="ORF">QIE55_14415</name>
</gene>
<dbReference type="SUPFAM" id="SSF54106">
    <property type="entry name" value="LysM domain"/>
    <property type="match status" value="1"/>
</dbReference>
<dbReference type="CDD" id="cd00118">
    <property type="entry name" value="LysM"/>
    <property type="match status" value="1"/>
</dbReference>
<dbReference type="InterPro" id="IPR036779">
    <property type="entry name" value="LysM_dom_sf"/>
</dbReference>
<dbReference type="Gene3D" id="3.10.350.10">
    <property type="entry name" value="LysM domain"/>
    <property type="match status" value="1"/>
</dbReference>
<dbReference type="InterPro" id="IPR018392">
    <property type="entry name" value="LysM"/>
</dbReference>
<reference evidence="6" key="2">
    <citation type="submission" date="2023-08" db="EMBL/GenBank/DDBJ databases">
        <title>Isolation and Characterization of Rhodococcus erythropolis MGMM8.</title>
        <authorList>
            <person name="Diabankana R.G.C."/>
            <person name="Afordoanyi D.M."/>
            <person name="Validov S.Z."/>
        </authorList>
    </citation>
    <scope>NUCLEOTIDE SEQUENCE</scope>
    <source>
        <strain evidence="6">MGMM8</strain>
    </source>
</reference>
<dbReference type="SUPFAM" id="SSF53955">
    <property type="entry name" value="Lysozyme-like"/>
    <property type="match status" value="1"/>
</dbReference>
<organism evidence="5 7">
    <name type="scientific">Rhodococcus erythropolis</name>
    <name type="common">Arthrobacter picolinophilus</name>
    <dbReference type="NCBI Taxonomy" id="1833"/>
    <lineage>
        <taxon>Bacteria</taxon>
        <taxon>Bacillati</taxon>
        <taxon>Actinomycetota</taxon>
        <taxon>Actinomycetes</taxon>
        <taxon>Mycobacteriales</taxon>
        <taxon>Nocardiaceae</taxon>
        <taxon>Rhodococcus</taxon>
        <taxon>Rhodococcus erythropolis group</taxon>
    </lineage>
</organism>
<dbReference type="SMART" id="SM00257">
    <property type="entry name" value="LysM"/>
    <property type="match status" value="1"/>
</dbReference>
<dbReference type="PROSITE" id="PS51782">
    <property type="entry name" value="LYSM"/>
    <property type="match status" value="1"/>
</dbReference>
<feature type="domain" description="LysM" evidence="4">
    <location>
        <begin position="142"/>
        <end position="184"/>
    </location>
</feature>
<accession>A0A0E4A6Y0</accession>
<protein>
    <submittedName>
        <fullName evidence="5">Resuscitation-promoting factor</fullName>
    </submittedName>
    <submittedName>
        <fullName evidence="6">Transglycosylase family protein</fullName>
    </submittedName>
</protein>
<evidence type="ECO:0000256" key="2">
    <source>
        <dbReference type="ARBA" id="ARBA00022801"/>
    </source>
</evidence>
<evidence type="ECO:0000313" key="6">
    <source>
        <dbReference type="EMBL" id="WGV52333.1"/>
    </source>
</evidence>
<dbReference type="EMBL" id="CP124545">
    <property type="protein sequence ID" value="WGV52333.1"/>
    <property type="molecule type" value="Genomic_DNA"/>
</dbReference>
<dbReference type="GeneID" id="57487110"/>
<evidence type="ECO:0000256" key="3">
    <source>
        <dbReference type="SAM" id="SignalP"/>
    </source>
</evidence>
<name>A0A0E4A6Y0_RHOER</name>
<evidence type="ECO:0000313" key="5">
    <source>
        <dbReference type="EMBL" id="KAB2585296.1"/>
    </source>
</evidence>
<dbReference type="Pfam" id="PF06737">
    <property type="entry name" value="Transglycosylas"/>
    <property type="match status" value="1"/>
</dbReference>
<proteinExistence type="inferred from homology"/>
<dbReference type="InterPro" id="IPR010618">
    <property type="entry name" value="RPF"/>
</dbReference>
<evidence type="ECO:0000313" key="7">
    <source>
        <dbReference type="Proteomes" id="UP000325576"/>
    </source>
</evidence>
<dbReference type="CDD" id="cd13925">
    <property type="entry name" value="RPF"/>
    <property type="match status" value="1"/>
</dbReference>
<dbReference type="Proteomes" id="UP001230933">
    <property type="component" value="Chromosome"/>
</dbReference>
<evidence type="ECO:0000256" key="1">
    <source>
        <dbReference type="ARBA" id="ARBA00010830"/>
    </source>
</evidence>
<keyword evidence="3" id="KW-0732">Signal</keyword>
<dbReference type="Gene3D" id="1.10.530.10">
    <property type="match status" value="1"/>
</dbReference>
<dbReference type="KEGG" id="reb:XU06_13685"/>
<feature type="chain" id="PRO_5011849847" evidence="3">
    <location>
        <begin position="34"/>
        <end position="184"/>
    </location>
</feature>